<keyword evidence="1" id="KW-0732">Signal</keyword>
<dbReference type="AlphaFoldDB" id="A0A3S4BPD7"/>
<feature type="signal peptide" evidence="1">
    <location>
        <begin position="1"/>
        <end position="17"/>
    </location>
</feature>
<reference evidence="2 3" key="1">
    <citation type="submission" date="2018-04" db="EMBL/GenBank/DDBJ databases">
        <authorList>
            <person name="Huttner S."/>
            <person name="Dainat J."/>
        </authorList>
    </citation>
    <scope>NUCLEOTIDE SEQUENCE [LARGE SCALE GENOMIC DNA]</scope>
</reference>
<organism evidence="2 3">
    <name type="scientific">Thermothielavioides terrestris</name>
    <dbReference type="NCBI Taxonomy" id="2587410"/>
    <lineage>
        <taxon>Eukaryota</taxon>
        <taxon>Fungi</taxon>
        <taxon>Dikarya</taxon>
        <taxon>Ascomycota</taxon>
        <taxon>Pezizomycotina</taxon>
        <taxon>Sordariomycetes</taxon>
        <taxon>Sordariomycetidae</taxon>
        <taxon>Sordariales</taxon>
        <taxon>Chaetomiaceae</taxon>
        <taxon>Thermothielavioides</taxon>
    </lineage>
</organism>
<evidence type="ECO:0000313" key="3">
    <source>
        <dbReference type="Proteomes" id="UP000289323"/>
    </source>
</evidence>
<accession>A0A3S4BPD7</accession>
<evidence type="ECO:0000256" key="1">
    <source>
        <dbReference type="SAM" id="SignalP"/>
    </source>
</evidence>
<gene>
    <name evidence="2" type="ORF">TT172_LOCUS8104</name>
</gene>
<dbReference type="Proteomes" id="UP000289323">
    <property type="component" value="Unassembled WGS sequence"/>
</dbReference>
<evidence type="ECO:0000313" key="2">
    <source>
        <dbReference type="EMBL" id="SPQ25685.1"/>
    </source>
</evidence>
<dbReference type="EMBL" id="OUUZ01000015">
    <property type="protein sequence ID" value="SPQ25685.1"/>
    <property type="molecule type" value="Genomic_DNA"/>
</dbReference>
<sequence length="166" mass="17869">MKILATLAALLVAVATSKPVATAPRTEAQAELDKRDTEIVYLANCKHLVSGCPSPAETDSYIFYYPASAAANSGQPFSSDNQCAVMTSSYAWWGNSSLACTFPTNVRFSAHIDADAQSGPDYSWAGWGSNGCKNWNCYKDNGRTIITTSGTEWSNSCSSVYYCTPQ</sequence>
<name>A0A3S4BPD7_9PEZI</name>
<proteinExistence type="predicted"/>
<feature type="chain" id="PRO_5018568864" evidence="1">
    <location>
        <begin position="18"/>
        <end position="166"/>
    </location>
</feature>
<protein>
    <submittedName>
        <fullName evidence="2">Ca0f79cf-212b-456e-b269-e0d17ad18bbd</fullName>
    </submittedName>
</protein>